<dbReference type="OrthoDB" id="5517693at2"/>
<dbReference type="AlphaFoldDB" id="A0A3A8HQ15"/>
<comment type="caution">
    <text evidence="2">The sequence shown here is derived from an EMBL/GenBank/DDBJ whole genome shotgun (WGS) entry which is preliminary data.</text>
</comment>
<name>A0A3A8HQ15_9BACT</name>
<keyword evidence="3" id="KW-1185">Reference proteome</keyword>
<proteinExistence type="predicted"/>
<accession>A0A3A8HQ15</accession>
<reference evidence="3" key="1">
    <citation type="submission" date="2018-09" db="EMBL/GenBank/DDBJ databases">
        <authorList>
            <person name="Livingstone P.G."/>
            <person name="Whitworth D.E."/>
        </authorList>
    </citation>
    <scope>NUCLEOTIDE SEQUENCE [LARGE SCALE GENOMIC DNA]</scope>
    <source>
        <strain evidence="3">CA054A</strain>
    </source>
</reference>
<evidence type="ECO:0000259" key="1">
    <source>
        <dbReference type="Pfam" id="PF13338"/>
    </source>
</evidence>
<evidence type="ECO:0000313" key="3">
    <source>
        <dbReference type="Proteomes" id="UP000268094"/>
    </source>
</evidence>
<gene>
    <name evidence="2" type="ORF">D7V88_37840</name>
</gene>
<sequence>MERESPTGPDWDRLYEFAASQEGLFTTRQGAEAGYSPQLLQHYVRIGRVRRIRRGIYRLVHFPAGEHEDLVAIWLWSEQAGTFSHQTALALYDLSDVLPSRIHLTLPDSWRHRRLRAPNVVVLHYADLLEAECRWAGAVRVTSPTRTLNDCAQAALSPDLLRQATQQAMHRGIVTGSLPLVEEALKPFGGLGT</sequence>
<feature type="domain" description="AbiEi antitoxin N-terminal" evidence="1">
    <location>
        <begin position="12"/>
        <end position="60"/>
    </location>
</feature>
<dbReference type="EMBL" id="RAVZ01000454">
    <property type="protein sequence ID" value="RKG72618.1"/>
    <property type="molecule type" value="Genomic_DNA"/>
</dbReference>
<dbReference type="InterPro" id="IPR025159">
    <property type="entry name" value="AbiEi_N"/>
</dbReference>
<dbReference type="Proteomes" id="UP000268094">
    <property type="component" value="Unassembled WGS sequence"/>
</dbReference>
<dbReference type="Pfam" id="PF13338">
    <property type="entry name" value="AbiEi_4"/>
    <property type="match status" value="1"/>
</dbReference>
<evidence type="ECO:0000313" key="2">
    <source>
        <dbReference type="EMBL" id="RKG72618.1"/>
    </source>
</evidence>
<organism evidence="2 3">
    <name type="scientific">Corallococcus terminator</name>
    <dbReference type="NCBI Taxonomy" id="2316733"/>
    <lineage>
        <taxon>Bacteria</taxon>
        <taxon>Pseudomonadati</taxon>
        <taxon>Myxococcota</taxon>
        <taxon>Myxococcia</taxon>
        <taxon>Myxococcales</taxon>
        <taxon>Cystobacterineae</taxon>
        <taxon>Myxococcaceae</taxon>
        <taxon>Corallococcus</taxon>
    </lineage>
</organism>
<dbReference type="RefSeq" id="WP_120545414.1">
    <property type="nucleotide sequence ID" value="NZ_RAVZ01000454.1"/>
</dbReference>
<protein>
    <recommendedName>
        <fullName evidence="1">AbiEi antitoxin N-terminal domain-containing protein</fullName>
    </recommendedName>
</protein>